<dbReference type="EMBL" id="CP003346">
    <property type="protein sequence ID" value="AGA76979.1"/>
    <property type="molecule type" value="Genomic_DNA"/>
</dbReference>
<dbReference type="OrthoDB" id="839740at2"/>
<proteinExistence type="predicted"/>
<dbReference type="HOGENOM" id="CLU_703451_0_0_10"/>
<dbReference type="AlphaFoldDB" id="L0FST9"/>
<feature type="region of interest" description="Disordered" evidence="1">
    <location>
        <begin position="120"/>
        <end position="142"/>
    </location>
</feature>
<protein>
    <submittedName>
        <fullName evidence="2">Uncharacterized protein</fullName>
    </submittedName>
</protein>
<dbReference type="STRING" id="926556.Echvi_0702"/>
<dbReference type="RefSeq" id="WP_015264545.1">
    <property type="nucleotide sequence ID" value="NC_019904.1"/>
</dbReference>
<name>L0FST9_ECHVK</name>
<keyword evidence="3" id="KW-1185">Reference proteome</keyword>
<gene>
    <name evidence="2" type="ordered locus">Echvi_0702</name>
</gene>
<reference evidence="3" key="1">
    <citation type="submission" date="2012-02" db="EMBL/GenBank/DDBJ databases">
        <title>The complete genome of Echinicola vietnamensis DSM 17526.</title>
        <authorList>
            <person name="Lucas S."/>
            <person name="Copeland A."/>
            <person name="Lapidus A."/>
            <person name="Glavina del Rio T."/>
            <person name="Dalin E."/>
            <person name="Tice H."/>
            <person name="Bruce D."/>
            <person name="Goodwin L."/>
            <person name="Pitluck S."/>
            <person name="Peters L."/>
            <person name="Ovchinnikova G."/>
            <person name="Teshima H."/>
            <person name="Kyrpides N."/>
            <person name="Mavromatis K."/>
            <person name="Ivanova N."/>
            <person name="Brettin T."/>
            <person name="Detter J.C."/>
            <person name="Han C."/>
            <person name="Larimer F."/>
            <person name="Land M."/>
            <person name="Hauser L."/>
            <person name="Markowitz V."/>
            <person name="Cheng J.-F."/>
            <person name="Hugenholtz P."/>
            <person name="Woyke T."/>
            <person name="Wu D."/>
            <person name="Brambilla E."/>
            <person name="Klenk H.-P."/>
            <person name="Eisen J.A."/>
        </authorList>
    </citation>
    <scope>NUCLEOTIDE SEQUENCE [LARGE SCALE GENOMIC DNA]</scope>
    <source>
        <strain evidence="3">DSM 17526 / LMG 23754 / KMM 6221</strain>
    </source>
</reference>
<evidence type="ECO:0000256" key="1">
    <source>
        <dbReference type="SAM" id="MobiDB-lite"/>
    </source>
</evidence>
<evidence type="ECO:0000313" key="3">
    <source>
        <dbReference type="Proteomes" id="UP000010796"/>
    </source>
</evidence>
<dbReference type="PATRIC" id="fig|926556.3.peg.704"/>
<sequence length="392" mass="44170">MVLELCDRGLSYIKRLGSLKHPAANTAGYQTCRAHGTWCTQSSCPREVKWSAFADSVLIRFGEGEFRYDQDSEEESAGGGFIGYECEYEIINWYQVNPYGDDYYLDSDVYLECRFTEEAPVPEESSPNGGGYVLPSNGNGPNPPQTDEACYDPHPTIPGMVVPCVPYKDDDYKIINNLTGKAACVYDKLMKLKGGFKSAIQKFDGEFPVAHLRLDINNSLSNGIYGITGAPNNYTIPISMSNNQLEKISDLRGAIAFAHEVIHAEIYRKMLSAAERGDLVVSNMSKGEQLDFINNLRNDFPGLYDYYLKRYKPTWDHNMMAAHYRSTLSDIAEQFDNKRFGKQIYDDISWAGLRILGENVTSIAWDSLDSDHQDRILLNLKNHFHNGTSNCK</sequence>
<dbReference type="eggNOG" id="ENOG5032WTT">
    <property type="taxonomic scope" value="Bacteria"/>
</dbReference>
<accession>L0FST9</accession>
<evidence type="ECO:0000313" key="2">
    <source>
        <dbReference type="EMBL" id="AGA76979.1"/>
    </source>
</evidence>
<dbReference type="KEGG" id="evi:Echvi_0702"/>
<organism evidence="2 3">
    <name type="scientific">Echinicola vietnamensis (strain DSM 17526 / LMG 23754 / KMM 6221)</name>
    <dbReference type="NCBI Taxonomy" id="926556"/>
    <lineage>
        <taxon>Bacteria</taxon>
        <taxon>Pseudomonadati</taxon>
        <taxon>Bacteroidota</taxon>
        <taxon>Cytophagia</taxon>
        <taxon>Cytophagales</taxon>
        <taxon>Cyclobacteriaceae</taxon>
        <taxon>Echinicola</taxon>
    </lineage>
</organism>
<dbReference type="Proteomes" id="UP000010796">
    <property type="component" value="Chromosome"/>
</dbReference>